<evidence type="ECO:0000256" key="1">
    <source>
        <dbReference type="SAM" id="MobiDB-lite"/>
    </source>
</evidence>
<reference evidence="2 3" key="1">
    <citation type="submission" date="2019-10" db="EMBL/GenBank/DDBJ databases">
        <title>Assembly and Annotation for the nematode Trichostrongylus colubriformis.</title>
        <authorList>
            <person name="Martin J."/>
        </authorList>
    </citation>
    <scope>NUCLEOTIDE SEQUENCE [LARGE SCALE GENOMIC DNA]</scope>
    <source>
        <strain evidence="2">G859</strain>
        <tissue evidence="2">Whole worm</tissue>
    </source>
</reference>
<feature type="region of interest" description="Disordered" evidence="1">
    <location>
        <begin position="1"/>
        <end position="111"/>
    </location>
</feature>
<feature type="compositionally biased region" description="Polar residues" evidence="1">
    <location>
        <begin position="59"/>
        <end position="70"/>
    </location>
</feature>
<feature type="compositionally biased region" description="Basic and acidic residues" evidence="1">
    <location>
        <begin position="78"/>
        <end position="90"/>
    </location>
</feature>
<dbReference type="AlphaFoldDB" id="A0AAN8F374"/>
<keyword evidence="3" id="KW-1185">Reference proteome</keyword>
<feature type="compositionally biased region" description="Low complexity" evidence="1">
    <location>
        <begin position="91"/>
        <end position="103"/>
    </location>
</feature>
<name>A0AAN8F374_TRICO</name>
<comment type="caution">
    <text evidence="2">The sequence shown here is derived from an EMBL/GenBank/DDBJ whole genome shotgun (WGS) entry which is preliminary data.</text>
</comment>
<sequence>MAVDSPLIGKTSNVGRTSAGADSPSVREGSREREYAKSRVSTDVAPRPSPGPDGLGGRATQTALSIQMPLSSGGDGDVVSRKSSRSERRSASATPSTPASTSRNTVDIQTDEVKFDMEDNIVIGWPLSDAKMIPPPSWNLVVPKNEAPVPKTAHCKNDQNSRIVSWDSVLDGSCDKVCLKKI</sequence>
<gene>
    <name evidence="2" type="ORF">GCK32_005624</name>
</gene>
<dbReference type="Proteomes" id="UP001331761">
    <property type="component" value="Unassembled WGS sequence"/>
</dbReference>
<proteinExistence type="predicted"/>
<protein>
    <submittedName>
        <fullName evidence="2">Uncharacterized protein</fullName>
    </submittedName>
</protein>
<evidence type="ECO:0000313" key="2">
    <source>
        <dbReference type="EMBL" id="KAK5972570.1"/>
    </source>
</evidence>
<evidence type="ECO:0000313" key="3">
    <source>
        <dbReference type="Proteomes" id="UP001331761"/>
    </source>
</evidence>
<feature type="compositionally biased region" description="Basic and acidic residues" evidence="1">
    <location>
        <begin position="28"/>
        <end position="37"/>
    </location>
</feature>
<accession>A0AAN8F374</accession>
<dbReference type="EMBL" id="WIXE01016521">
    <property type="protein sequence ID" value="KAK5972570.1"/>
    <property type="molecule type" value="Genomic_DNA"/>
</dbReference>
<organism evidence="2 3">
    <name type="scientific">Trichostrongylus colubriformis</name>
    <name type="common">Black scour worm</name>
    <dbReference type="NCBI Taxonomy" id="6319"/>
    <lineage>
        <taxon>Eukaryota</taxon>
        <taxon>Metazoa</taxon>
        <taxon>Ecdysozoa</taxon>
        <taxon>Nematoda</taxon>
        <taxon>Chromadorea</taxon>
        <taxon>Rhabditida</taxon>
        <taxon>Rhabditina</taxon>
        <taxon>Rhabditomorpha</taxon>
        <taxon>Strongyloidea</taxon>
        <taxon>Trichostrongylidae</taxon>
        <taxon>Trichostrongylus</taxon>
    </lineage>
</organism>